<dbReference type="Proteomes" id="UP000006250">
    <property type="component" value="Unassembled WGS sequence"/>
</dbReference>
<sequence>MALTNVAISNAKPGKSVVRLKDERGLYLEISPRGGKWWRLRYWIGGKENRISLGVYPDVSLKDARGRRDEARKLIANGIDPSQARKEEKAEIASDAVTFEKVAREWFAKFKENWTPGHAARTMRRFEMDVFPWIGARPIRDILAPELLTTIRRIESR</sequence>
<dbReference type="Pfam" id="PF22022">
    <property type="entry name" value="Phage_int_M"/>
    <property type="match status" value="1"/>
</dbReference>
<dbReference type="InterPro" id="IPR038488">
    <property type="entry name" value="Integrase_DNA-bd_sf"/>
</dbReference>
<feature type="domain" description="Phage integrase central" evidence="5">
    <location>
        <begin position="99"/>
        <end position="157"/>
    </location>
</feature>
<feature type="domain" description="Integrase DNA-binding" evidence="4">
    <location>
        <begin position="3"/>
        <end position="88"/>
    </location>
</feature>
<dbReference type="SUPFAM" id="SSF56349">
    <property type="entry name" value="DNA breaking-rejoining enzymes"/>
    <property type="match status" value="1"/>
</dbReference>
<dbReference type="GO" id="GO:0015074">
    <property type="term" value="P:DNA integration"/>
    <property type="evidence" value="ECO:0007669"/>
    <property type="project" value="UniProtKB-KW"/>
</dbReference>
<dbReference type="Gene3D" id="1.10.150.130">
    <property type="match status" value="1"/>
</dbReference>
<dbReference type="AlphaFoldDB" id="E1JW77"/>
<dbReference type="InterPro" id="IPR053876">
    <property type="entry name" value="Phage_int_M"/>
</dbReference>
<comment type="similarity">
    <text evidence="1">Belongs to the 'phage' integrase family.</text>
</comment>
<dbReference type="GO" id="GO:0003677">
    <property type="term" value="F:DNA binding"/>
    <property type="evidence" value="ECO:0007669"/>
    <property type="project" value="UniProtKB-KW"/>
</dbReference>
<keyword evidence="3" id="KW-0238">DNA-binding</keyword>
<dbReference type="EMBL" id="AECZ01000010">
    <property type="protein sequence ID" value="EFL51437.1"/>
    <property type="molecule type" value="Genomic_DNA"/>
</dbReference>
<evidence type="ECO:0000256" key="1">
    <source>
        <dbReference type="ARBA" id="ARBA00008857"/>
    </source>
</evidence>
<protein>
    <submittedName>
        <fullName evidence="6">Phage integrase</fullName>
    </submittedName>
</protein>
<dbReference type="PANTHER" id="PTHR30629">
    <property type="entry name" value="PROPHAGE INTEGRASE"/>
    <property type="match status" value="1"/>
</dbReference>
<proteinExistence type="inferred from homology"/>
<name>E1JW77_SOLFR</name>
<dbReference type="InterPro" id="IPR010998">
    <property type="entry name" value="Integrase_recombinase_N"/>
</dbReference>
<evidence type="ECO:0000259" key="5">
    <source>
        <dbReference type="Pfam" id="PF22022"/>
    </source>
</evidence>
<dbReference type="STRING" id="596151.DesfrDRAFT_1876"/>
<dbReference type="InterPro" id="IPR011010">
    <property type="entry name" value="DNA_brk_join_enz"/>
</dbReference>
<evidence type="ECO:0000259" key="4">
    <source>
        <dbReference type="Pfam" id="PF13356"/>
    </source>
</evidence>
<evidence type="ECO:0000313" key="6">
    <source>
        <dbReference type="EMBL" id="EFL51437.1"/>
    </source>
</evidence>
<dbReference type="InterPro" id="IPR025166">
    <property type="entry name" value="Integrase_DNA_bind_dom"/>
</dbReference>
<keyword evidence="7" id="KW-1185">Reference proteome</keyword>
<keyword evidence="2" id="KW-0229">DNA integration</keyword>
<evidence type="ECO:0000256" key="2">
    <source>
        <dbReference type="ARBA" id="ARBA00022908"/>
    </source>
</evidence>
<dbReference type="InterPro" id="IPR050808">
    <property type="entry name" value="Phage_Integrase"/>
</dbReference>
<dbReference type="Pfam" id="PF13356">
    <property type="entry name" value="Arm-DNA-bind_3"/>
    <property type="match status" value="1"/>
</dbReference>
<accession>E1JW77</accession>
<comment type="caution">
    <text evidence="6">The sequence shown here is derived from an EMBL/GenBank/DDBJ whole genome shotgun (WGS) entry which is preliminary data.</text>
</comment>
<gene>
    <name evidence="6" type="ORF">DesfrDRAFT_1876</name>
</gene>
<organism evidence="6 7">
    <name type="scientific">Solidesulfovibrio fructosivorans JJ]</name>
    <dbReference type="NCBI Taxonomy" id="596151"/>
    <lineage>
        <taxon>Bacteria</taxon>
        <taxon>Pseudomonadati</taxon>
        <taxon>Thermodesulfobacteriota</taxon>
        <taxon>Desulfovibrionia</taxon>
        <taxon>Desulfovibrionales</taxon>
        <taxon>Desulfovibrionaceae</taxon>
        <taxon>Solidesulfovibrio</taxon>
    </lineage>
</organism>
<evidence type="ECO:0000256" key="3">
    <source>
        <dbReference type="ARBA" id="ARBA00023125"/>
    </source>
</evidence>
<dbReference type="PANTHER" id="PTHR30629:SF2">
    <property type="entry name" value="PROPHAGE INTEGRASE INTS-RELATED"/>
    <property type="match status" value="1"/>
</dbReference>
<evidence type="ECO:0000313" key="7">
    <source>
        <dbReference type="Proteomes" id="UP000006250"/>
    </source>
</evidence>
<dbReference type="eggNOG" id="COG0582">
    <property type="taxonomic scope" value="Bacteria"/>
</dbReference>
<reference evidence="6 7" key="1">
    <citation type="submission" date="2010-08" db="EMBL/GenBank/DDBJ databases">
        <title>The draft genome of Desulfovibrio fructosovorans JJ.</title>
        <authorList>
            <consortium name="US DOE Joint Genome Institute (JGI-PGF)"/>
            <person name="Lucas S."/>
            <person name="Copeland A."/>
            <person name="Lapidus A."/>
            <person name="Cheng J.-F."/>
            <person name="Bruce D."/>
            <person name="Goodwin L."/>
            <person name="Pitluck S."/>
            <person name="Land M.L."/>
            <person name="Hauser L."/>
            <person name="Chang Y.-J."/>
            <person name="Jeffries C."/>
            <person name="Wall J.D."/>
            <person name="Stahl D.A."/>
            <person name="Arkin A.P."/>
            <person name="Dehal P."/>
            <person name="Stolyar S.M."/>
            <person name="Hazen T.C."/>
            <person name="Woyke T.J."/>
        </authorList>
    </citation>
    <scope>NUCLEOTIDE SEQUENCE [LARGE SCALE GENOMIC DNA]</scope>
    <source>
        <strain evidence="6 7">JJ</strain>
    </source>
</reference>
<dbReference type="Gene3D" id="3.30.160.390">
    <property type="entry name" value="Integrase, DNA-binding domain"/>
    <property type="match status" value="1"/>
</dbReference>